<evidence type="ECO:0000313" key="2">
    <source>
        <dbReference type="EMBL" id="GAA2626727.1"/>
    </source>
</evidence>
<reference evidence="2 3" key="1">
    <citation type="journal article" date="2019" name="Int. J. Syst. Evol. Microbiol.">
        <title>The Global Catalogue of Microorganisms (GCM) 10K type strain sequencing project: providing services to taxonomists for standard genome sequencing and annotation.</title>
        <authorList>
            <consortium name="The Broad Institute Genomics Platform"/>
            <consortium name="The Broad Institute Genome Sequencing Center for Infectious Disease"/>
            <person name="Wu L."/>
            <person name="Ma J."/>
        </authorList>
    </citation>
    <scope>NUCLEOTIDE SEQUENCE [LARGE SCALE GENOMIC DNA]</scope>
    <source>
        <strain evidence="2 3">JCM 16373</strain>
    </source>
</reference>
<dbReference type="EMBL" id="BAAARJ010000016">
    <property type="protein sequence ID" value="GAA2626727.1"/>
    <property type="molecule type" value="Genomic_DNA"/>
</dbReference>
<evidence type="ECO:0000259" key="1">
    <source>
        <dbReference type="Pfam" id="PF17128"/>
    </source>
</evidence>
<name>A0ABN3QHJ9_9ACTN</name>
<keyword evidence="3" id="KW-1185">Reference proteome</keyword>
<evidence type="ECO:0000313" key="3">
    <source>
        <dbReference type="Proteomes" id="UP001501447"/>
    </source>
</evidence>
<protein>
    <recommendedName>
        <fullName evidence="1">DUF5107 domain-containing protein</fullName>
    </recommendedName>
</protein>
<feature type="domain" description="DUF5107" evidence="1">
    <location>
        <begin position="58"/>
        <end position="114"/>
    </location>
</feature>
<gene>
    <name evidence="2" type="ORF">GCM10009863_46990</name>
</gene>
<comment type="caution">
    <text evidence="2">The sequence shown here is derived from an EMBL/GenBank/DDBJ whole genome shotgun (WGS) entry which is preliminary data.</text>
</comment>
<proteinExistence type="predicted"/>
<sequence length="117" mass="12737">MATTVRRDTLTLPAAPLGPENPLPALLPLEEAHTLAESERAALPAEMARQVGYGPLRSVLPTRILDGYGRQRAPASLDTLVIENDRLRVTVLPGLGGRVGSLFHKPSGKELLYTYRR</sequence>
<dbReference type="Proteomes" id="UP001501447">
    <property type="component" value="Unassembled WGS sequence"/>
</dbReference>
<dbReference type="Pfam" id="PF17128">
    <property type="entry name" value="DUF5107"/>
    <property type="match status" value="1"/>
</dbReference>
<organism evidence="2 3">
    <name type="scientific">Streptomyces axinellae</name>
    <dbReference type="NCBI Taxonomy" id="552788"/>
    <lineage>
        <taxon>Bacteria</taxon>
        <taxon>Bacillati</taxon>
        <taxon>Actinomycetota</taxon>
        <taxon>Actinomycetes</taxon>
        <taxon>Kitasatosporales</taxon>
        <taxon>Streptomycetaceae</taxon>
        <taxon>Streptomyces</taxon>
    </lineage>
</organism>
<accession>A0ABN3QHJ9</accession>
<dbReference type="InterPro" id="IPR033396">
    <property type="entry name" value="DUF5107"/>
</dbReference>